<gene>
    <name evidence="1" type="ORF">HPSH169_06140</name>
</gene>
<name>A0A0E0WEW0_HELPX</name>
<dbReference type="Proteomes" id="UP000005007">
    <property type="component" value="Chromosome"/>
</dbReference>
<dbReference type="EMBL" id="CP003473">
    <property type="protein sequence ID" value="AFH99890.1"/>
    <property type="molecule type" value="Genomic_DNA"/>
</dbReference>
<evidence type="ECO:0000313" key="2">
    <source>
        <dbReference type="Proteomes" id="UP000005007"/>
    </source>
</evidence>
<dbReference type="KEGG" id="hhq:HPSH169_06140"/>
<evidence type="ECO:0000313" key="1">
    <source>
        <dbReference type="EMBL" id="AFH99890.1"/>
    </source>
</evidence>
<protein>
    <submittedName>
        <fullName evidence="1">Uncharacterized protein</fullName>
    </submittedName>
</protein>
<dbReference type="AlphaFoldDB" id="A0A0E0WEW0"/>
<organism evidence="1 2">
    <name type="scientific">Helicobacter pylori Shi169</name>
    <dbReference type="NCBI Taxonomy" id="1163741"/>
    <lineage>
        <taxon>Bacteria</taxon>
        <taxon>Pseudomonadati</taxon>
        <taxon>Campylobacterota</taxon>
        <taxon>Epsilonproteobacteria</taxon>
        <taxon>Campylobacterales</taxon>
        <taxon>Helicobacteraceae</taxon>
        <taxon>Helicobacter</taxon>
    </lineage>
</organism>
<sequence>MIFLAYFIYFWSVFYHSLDKMLFKEWV</sequence>
<proteinExistence type="predicted"/>
<reference evidence="1 2" key="1">
    <citation type="submission" date="2012-04" db="EMBL/GenBank/DDBJ databases">
        <authorList>
            <person name="Kersulyte D."/>
            <person name="Cabrera L."/>
            <person name="Pacheco R."/>
            <person name="Herrera P."/>
            <person name="Rodriguez C."/>
            <person name="Gilman R.H."/>
            <person name="Berg D.E."/>
        </authorList>
    </citation>
    <scope>NUCLEOTIDE SEQUENCE [LARGE SCALE GENOMIC DNA]</scope>
    <source>
        <strain evidence="1 2">Shi169</strain>
    </source>
</reference>
<dbReference type="HOGENOM" id="CLU_3414731_0_0_7"/>
<accession>A0A0E0WEW0</accession>